<comment type="caution">
    <text evidence="1">The sequence shown here is derived from an EMBL/GenBank/DDBJ whole genome shotgun (WGS) entry which is preliminary data.</text>
</comment>
<proteinExistence type="predicted"/>
<evidence type="ECO:0008006" key="3">
    <source>
        <dbReference type="Google" id="ProtNLM"/>
    </source>
</evidence>
<accession>A0A9C9NGD5</accession>
<name>A0A9C9NGD5_9HYPH</name>
<evidence type="ECO:0000313" key="1">
    <source>
        <dbReference type="EMBL" id="HEU01222.1"/>
    </source>
</evidence>
<reference evidence="1" key="1">
    <citation type="journal article" date="2020" name="mSystems">
        <title>Genome- and Community-Level Interaction Insights into Carbon Utilization and Element Cycling Functions of Hydrothermarchaeota in Hydrothermal Sediment.</title>
        <authorList>
            <person name="Zhou Z."/>
            <person name="Liu Y."/>
            <person name="Xu W."/>
            <person name="Pan J."/>
            <person name="Luo Z.H."/>
            <person name="Li M."/>
        </authorList>
    </citation>
    <scope>NUCLEOTIDE SEQUENCE</scope>
    <source>
        <strain evidence="1">HyVt-347</strain>
    </source>
</reference>
<protein>
    <recommendedName>
        <fullName evidence="3">Initiator Rep protein domain-containing protein</fullName>
    </recommendedName>
</protein>
<sequence length="423" mass="47384">MQAAHGADRSPDSGQEKRRLGLRGRIVGPAEQLHLTVAPIRHTDRTQIEEFTNARHSPCSYFDPRFRGNLLCCLPERPTNPVRLLTYLVKSQKSLQNKSQSCQPMLPLPSRIIEGRFLPDPALPITPEAIQDLLVPLPARLIDALRLSEPATARDGALLWLILAAEAEIAATGKTIESSRSLPRATVALIYRRGGLRALRESFARLNLAHVDFAPDRVLAFAKSPTVNRAGDVEWRLDRRLLEWLRPSISKRKVEPFARIELRVALEARSRWTMPLYTHLCTAAVRLRPEASADGWIEYNCGKRDLASRLSWIGRHERMKDFAGQVLKPALRDLTGSAAKPRYLQIATESEATRSDRIILQLRRLGRTGAALDAVGVRERNRSWRTPVADSGQIPRVTLHDLVPPTKAAEADAPRSAIDWDTI</sequence>
<organism evidence="1 2">
    <name type="scientific">Aurantimonas coralicida</name>
    <dbReference type="NCBI Taxonomy" id="182270"/>
    <lineage>
        <taxon>Bacteria</taxon>
        <taxon>Pseudomonadati</taxon>
        <taxon>Pseudomonadota</taxon>
        <taxon>Alphaproteobacteria</taxon>
        <taxon>Hyphomicrobiales</taxon>
        <taxon>Aurantimonadaceae</taxon>
        <taxon>Aurantimonas</taxon>
    </lineage>
</organism>
<dbReference type="Proteomes" id="UP000885680">
    <property type="component" value="Unassembled WGS sequence"/>
</dbReference>
<evidence type="ECO:0000313" key="2">
    <source>
        <dbReference type="Proteomes" id="UP000885680"/>
    </source>
</evidence>
<gene>
    <name evidence="1" type="ORF">ENH89_12920</name>
</gene>
<dbReference type="EMBL" id="DRGN01000179">
    <property type="protein sequence ID" value="HEU01222.1"/>
    <property type="molecule type" value="Genomic_DNA"/>
</dbReference>
<dbReference type="AlphaFoldDB" id="A0A9C9NGD5"/>